<evidence type="ECO:0000256" key="4">
    <source>
        <dbReference type="ARBA" id="ARBA00023125"/>
    </source>
</evidence>
<dbReference type="RefSeq" id="WP_095654090.1">
    <property type="nucleotide sequence ID" value="NZ_NPOA01000002.1"/>
</dbReference>
<evidence type="ECO:0000256" key="2">
    <source>
        <dbReference type="ARBA" id="ARBA00006479"/>
    </source>
</evidence>
<dbReference type="PROSITE" id="PS01125">
    <property type="entry name" value="ROK"/>
    <property type="match status" value="1"/>
</dbReference>
<dbReference type="AlphaFoldDB" id="A0A2A2IHZ5"/>
<sequence length="404" mass="44478">MRKQRTGDLKLIQELNRSIILDAIRKKGPISRSGIAKSINISPTTVTSAVSDLINEGLVYEDGVGTSSGGRKPVLIRFNPDSHSIIGVSLSNSYIRIADMNLEGKILRKEIHQTNQLKGQEIIQFILEVVDRFLVQKQDIEYCQGISIISPGIVNAEKGIISYNSKLNLYGVPLKELIEERTNLPAFLDNDANAFVLAENYFGLFSKYKDLLYITIGDGVGSGMMVNGSIYRGYLGSSGEVGHTTVVECGIKCSCGNRGCLENYVNWPAIYSKIVTAIVTRSRDTIIKEMVLGDLNRINPDIFVEAINEGDKLAQEIMEDTMNYLSIAITNTIHFFNPEVIILSGGIIKNNPLFLEGINKQVEAKVIPTLKEEVNIQGTSLGSEFEPLGAAAVILHGNFKFQMI</sequence>
<dbReference type="PANTHER" id="PTHR18964">
    <property type="entry name" value="ROK (REPRESSOR, ORF, KINASE) FAMILY"/>
    <property type="match status" value="1"/>
</dbReference>
<dbReference type="Pfam" id="PF13412">
    <property type="entry name" value="HTH_24"/>
    <property type="match status" value="1"/>
</dbReference>
<dbReference type="InterPro" id="IPR036388">
    <property type="entry name" value="WH-like_DNA-bd_sf"/>
</dbReference>
<keyword evidence="6" id="KW-1185">Reference proteome</keyword>
<dbReference type="Pfam" id="PF00480">
    <property type="entry name" value="ROK"/>
    <property type="match status" value="1"/>
</dbReference>
<dbReference type="GO" id="GO:0003677">
    <property type="term" value="F:DNA binding"/>
    <property type="evidence" value="ECO:0007669"/>
    <property type="project" value="UniProtKB-KW"/>
</dbReference>
<name>A0A2A2IHZ5_9BACI</name>
<dbReference type="GO" id="GO:0042732">
    <property type="term" value="P:D-xylose metabolic process"/>
    <property type="evidence" value="ECO:0007669"/>
    <property type="project" value="UniProtKB-KW"/>
</dbReference>
<evidence type="ECO:0000313" key="5">
    <source>
        <dbReference type="EMBL" id="PAV30760.1"/>
    </source>
</evidence>
<protein>
    <submittedName>
        <fullName evidence="5">Transcriptional regulator</fullName>
    </submittedName>
</protein>
<dbReference type="SUPFAM" id="SSF53067">
    <property type="entry name" value="Actin-like ATPase domain"/>
    <property type="match status" value="1"/>
</dbReference>
<dbReference type="InterPro" id="IPR049874">
    <property type="entry name" value="ROK_cs"/>
</dbReference>
<comment type="function">
    <text evidence="1">Transcriptional repressor of xylose-utilizing enzymes.</text>
</comment>
<organism evidence="5 6">
    <name type="scientific">Virgibacillus profundi</name>
    <dbReference type="NCBI Taxonomy" id="2024555"/>
    <lineage>
        <taxon>Bacteria</taxon>
        <taxon>Bacillati</taxon>
        <taxon>Bacillota</taxon>
        <taxon>Bacilli</taxon>
        <taxon>Bacillales</taxon>
        <taxon>Bacillaceae</taxon>
        <taxon>Virgibacillus</taxon>
    </lineage>
</organism>
<dbReference type="InterPro" id="IPR011991">
    <property type="entry name" value="ArsR-like_HTH"/>
</dbReference>
<dbReference type="SUPFAM" id="SSF46785">
    <property type="entry name" value="Winged helix' DNA-binding domain"/>
    <property type="match status" value="1"/>
</dbReference>
<dbReference type="Proteomes" id="UP000218887">
    <property type="component" value="Unassembled WGS sequence"/>
</dbReference>
<dbReference type="InterPro" id="IPR000600">
    <property type="entry name" value="ROK"/>
</dbReference>
<gene>
    <name evidence="5" type="ORF">CIL05_03290</name>
</gene>
<dbReference type="InterPro" id="IPR036390">
    <property type="entry name" value="WH_DNA-bd_sf"/>
</dbReference>
<dbReference type="InterPro" id="IPR043129">
    <property type="entry name" value="ATPase_NBD"/>
</dbReference>
<dbReference type="CDD" id="cd00090">
    <property type="entry name" value="HTH_ARSR"/>
    <property type="match status" value="1"/>
</dbReference>
<reference evidence="5 6" key="1">
    <citation type="submission" date="2017-08" db="EMBL/GenBank/DDBJ databases">
        <title>Virgibacillus indicus sp. nov. and Virgibacillus profoundi sp. nov, two moderately halophilic bacteria isolated from marine sediment by using the Microfluidic Streak Plate.</title>
        <authorList>
            <person name="Xu B."/>
            <person name="Hu B."/>
            <person name="Wang J."/>
            <person name="Zhu Y."/>
            <person name="Huang L."/>
            <person name="Du W."/>
            <person name="Huang Y."/>
        </authorList>
    </citation>
    <scope>NUCLEOTIDE SEQUENCE [LARGE SCALE GENOMIC DNA]</scope>
    <source>
        <strain evidence="5 6">IO3-P3-H5</strain>
    </source>
</reference>
<dbReference type="EMBL" id="NPOA01000002">
    <property type="protein sequence ID" value="PAV30760.1"/>
    <property type="molecule type" value="Genomic_DNA"/>
</dbReference>
<dbReference type="Gene3D" id="1.10.10.10">
    <property type="entry name" value="Winged helix-like DNA-binding domain superfamily/Winged helix DNA-binding domain"/>
    <property type="match status" value="1"/>
</dbReference>
<evidence type="ECO:0000256" key="1">
    <source>
        <dbReference type="ARBA" id="ARBA00002486"/>
    </source>
</evidence>
<accession>A0A2A2IHZ5</accession>
<dbReference type="PANTHER" id="PTHR18964:SF149">
    <property type="entry name" value="BIFUNCTIONAL UDP-N-ACETYLGLUCOSAMINE 2-EPIMERASE_N-ACETYLMANNOSAMINE KINASE"/>
    <property type="match status" value="1"/>
</dbReference>
<keyword evidence="3" id="KW-0119">Carbohydrate metabolism</keyword>
<keyword evidence="3" id="KW-0859">Xylose metabolism</keyword>
<proteinExistence type="inferred from homology"/>
<dbReference type="OrthoDB" id="9796533at2"/>
<evidence type="ECO:0000256" key="3">
    <source>
        <dbReference type="ARBA" id="ARBA00022629"/>
    </source>
</evidence>
<comment type="similarity">
    <text evidence="2">Belongs to the ROK (NagC/XylR) family.</text>
</comment>
<evidence type="ECO:0000313" key="6">
    <source>
        <dbReference type="Proteomes" id="UP000218887"/>
    </source>
</evidence>
<comment type="caution">
    <text evidence="5">The sequence shown here is derived from an EMBL/GenBank/DDBJ whole genome shotgun (WGS) entry which is preliminary data.</text>
</comment>
<dbReference type="Gene3D" id="3.30.420.40">
    <property type="match status" value="2"/>
</dbReference>
<keyword evidence="4" id="KW-0238">DNA-binding</keyword>